<dbReference type="AlphaFoldDB" id="A0A8H2K141"/>
<keyword evidence="2" id="KW-0732">Signal</keyword>
<evidence type="ECO:0000313" key="3">
    <source>
        <dbReference type="EMBL" id="TNX92145.1"/>
    </source>
</evidence>
<evidence type="ECO:0000256" key="1">
    <source>
        <dbReference type="SAM" id="MobiDB-lite"/>
    </source>
</evidence>
<proteinExistence type="predicted"/>
<protein>
    <submittedName>
        <fullName evidence="3">RcnB family protein</fullName>
    </submittedName>
</protein>
<organism evidence="3 4">
    <name type="scientific">Acinetobacter radioresistens</name>
    <dbReference type="NCBI Taxonomy" id="40216"/>
    <lineage>
        <taxon>Bacteria</taxon>
        <taxon>Pseudomonadati</taxon>
        <taxon>Pseudomonadota</taxon>
        <taxon>Gammaproteobacteria</taxon>
        <taxon>Moraxellales</taxon>
        <taxon>Moraxellaceae</taxon>
        <taxon>Acinetobacter</taxon>
    </lineage>
</organism>
<comment type="caution">
    <text evidence="3">The sequence shown here is derived from an EMBL/GenBank/DDBJ whole genome shotgun (WGS) entry which is preliminary data.</text>
</comment>
<reference evidence="3 4" key="1">
    <citation type="submission" date="2019-06" db="EMBL/GenBank/DDBJ databases">
        <title>Genome of Acinetobacter radioresistens APH1, a phenol degrading strain.</title>
        <authorList>
            <person name="Liu Y."/>
        </authorList>
    </citation>
    <scope>NUCLEOTIDE SEQUENCE [LARGE SCALE GENOMIC DNA]</scope>
    <source>
        <strain evidence="3 4">APH1</strain>
    </source>
</reference>
<name>A0A8H2K141_ACIRA</name>
<feature type="chain" id="PRO_5034954095" evidence="2">
    <location>
        <begin position="24"/>
        <end position="143"/>
    </location>
</feature>
<dbReference type="Gene3D" id="3.10.450.160">
    <property type="entry name" value="inner membrane protein cigr"/>
    <property type="match status" value="1"/>
</dbReference>
<dbReference type="RefSeq" id="WP_034670218.1">
    <property type="nucleotide sequence ID" value="NZ_CP027365.1"/>
</dbReference>
<accession>A0A8H2K141</accession>
<feature type="signal peptide" evidence="2">
    <location>
        <begin position="1"/>
        <end position="23"/>
    </location>
</feature>
<feature type="region of interest" description="Disordered" evidence="1">
    <location>
        <begin position="34"/>
        <end position="73"/>
    </location>
</feature>
<gene>
    <name evidence="3" type="ORF">FHY67_08260</name>
</gene>
<dbReference type="Proteomes" id="UP000314285">
    <property type="component" value="Unassembled WGS sequence"/>
</dbReference>
<evidence type="ECO:0000313" key="4">
    <source>
        <dbReference type="Proteomes" id="UP000314285"/>
    </source>
</evidence>
<dbReference type="Pfam" id="PF11776">
    <property type="entry name" value="RcnB"/>
    <property type="match status" value="1"/>
</dbReference>
<evidence type="ECO:0000256" key="2">
    <source>
        <dbReference type="SAM" id="SignalP"/>
    </source>
</evidence>
<dbReference type="EMBL" id="VFBM01000005">
    <property type="protein sequence ID" value="TNX92145.1"/>
    <property type="molecule type" value="Genomic_DNA"/>
</dbReference>
<sequence length="143" mass="16627">MHNLLRLAVLGSLCLGMALSVFADSSNRWGNYRGVERPAKPLPPPQYRPPHQRPPQWGTGPHRPHPQYSYPQQRGPYVEYRYELPRHYEYSNQRQVILNSQFPTQYQGSQYIIDEGNEPKLPAPPRGNRWVLSSGYYQLVPVQ</sequence>
<dbReference type="InterPro" id="IPR024572">
    <property type="entry name" value="RcnB"/>
</dbReference>